<dbReference type="AlphaFoldDB" id="A0A375AFK4"/>
<dbReference type="InterPro" id="IPR043128">
    <property type="entry name" value="Rev_trsase/Diguanyl_cyclase"/>
</dbReference>
<dbReference type="EC" id="2.7.7.65" evidence="4"/>
<evidence type="ECO:0000256" key="8">
    <source>
        <dbReference type="SAM" id="Phobius"/>
    </source>
</evidence>
<dbReference type="NCBIfam" id="TIGR00254">
    <property type="entry name" value="GGDEF"/>
    <property type="match status" value="1"/>
</dbReference>
<comment type="catalytic activity">
    <reaction evidence="7">
        <text>2 GTP = 3',3'-c-di-GMP + 2 diphosphate</text>
        <dbReference type="Rhea" id="RHEA:24898"/>
        <dbReference type="ChEBI" id="CHEBI:33019"/>
        <dbReference type="ChEBI" id="CHEBI:37565"/>
        <dbReference type="ChEBI" id="CHEBI:58805"/>
        <dbReference type="EC" id="2.7.7.65"/>
    </reaction>
</comment>
<protein>
    <recommendedName>
        <fullName evidence="4">diguanylate cyclase</fullName>
        <ecNumber evidence="4">2.7.7.65</ecNumber>
    </recommendedName>
</protein>
<dbReference type="NCBIfam" id="TIGR02481">
    <property type="entry name" value="hemeryth_dom"/>
    <property type="match status" value="1"/>
</dbReference>
<evidence type="ECO:0000313" key="11">
    <source>
        <dbReference type="Proteomes" id="UP000294820"/>
    </source>
</evidence>
<feature type="transmembrane region" description="Helical" evidence="8">
    <location>
        <begin position="6"/>
        <end position="23"/>
    </location>
</feature>
<feature type="transmembrane region" description="Helical" evidence="8">
    <location>
        <begin position="35"/>
        <end position="54"/>
    </location>
</feature>
<feature type="transmembrane region" description="Helical" evidence="8">
    <location>
        <begin position="194"/>
        <end position="211"/>
    </location>
</feature>
<dbReference type="FunFam" id="3.30.70.270:FF:000001">
    <property type="entry name" value="Diguanylate cyclase domain protein"/>
    <property type="match status" value="1"/>
</dbReference>
<organism evidence="10 11">
    <name type="scientific">Dickeya aquatica</name>
    <dbReference type="NCBI Taxonomy" id="1401087"/>
    <lineage>
        <taxon>Bacteria</taxon>
        <taxon>Pseudomonadati</taxon>
        <taxon>Pseudomonadota</taxon>
        <taxon>Gammaproteobacteria</taxon>
        <taxon>Enterobacterales</taxon>
        <taxon>Pectobacteriaceae</taxon>
        <taxon>Dickeya</taxon>
    </lineage>
</organism>
<feature type="domain" description="GGDEF" evidence="9">
    <location>
        <begin position="253"/>
        <end position="382"/>
    </location>
</feature>
<keyword evidence="8" id="KW-0472">Membrane</keyword>
<dbReference type="SMART" id="SM00267">
    <property type="entry name" value="GGDEF"/>
    <property type="match status" value="1"/>
</dbReference>
<evidence type="ECO:0000256" key="6">
    <source>
        <dbReference type="ARBA" id="ARBA00023004"/>
    </source>
</evidence>
<proteinExistence type="inferred from homology"/>
<dbReference type="InterPro" id="IPR035938">
    <property type="entry name" value="Hemerythrin-like_sf"/>
</dbReference>
<evidence type="ECO:0000256" key="1">
    <source>
        <dbReference type="ARBA" id="ARBA00001946"/>
    </source>
</evidence>
<name>A0A375AFK4_9GAMM</name>
<dbReference type="KEGG" id="daq:DAQ1742_04117"/>
<dbReference type="PROSITE" id="PS50887">
    <property type="entry name" value="GGDEF"/>
    <property type="match status" value="1"/>
</dbReference>
<dbReference type="GO" id="GO:0052621">
    <property type="term" value="F:diguanylate cyclase activity"/>
    <property type="evidence" value="ECO:0007669"/>
    <property type="project" value="UniProtKB-EC"/>
</dbReference>
<dbReference type="SUPFAM" id="SSF55073">
    <property type="entry name" value="Nucleotide cyclase"/>
    <property type="match status" value="1"/>
</dbReference>
<dbReference type="CDD" id="cd12107">
    <property type="entry name" value="Hemerythrin"/>
    <property type="match status" value="1"/>
</dbReference>
<dbReference type="Gene3D" id="3.30.70.270">
    <property type="match status" value="1"/>
</dbReference>
<keyword evidence="8" id="KW-0812">Transmembrane</keyword>
<keyword evidence="11" id="KW-1185">Reference proteome</keyword>
<keyword evidence="8" id="KW-1133">Transmembrane helix</keyword>
<evidence type="ECO:0000313" key="10">
    <source>
        <dbReference type="EMBL" id="SLM64882.1"/>
    </source>
</evidence>
<feature type="transmembrane region" description="Helical" evidence="8">
    <location>
        <begin position="93"/>
        <end position="110"/>
    </location>
</feature>
<dbReference type="Pfam" id="PF00990">
    <property type="entry name" value="GGDEF"/>
    <property type="match status" value="1"/>
</dbReference>
<evidence type="ECO:0000256" key="2">
    <source>
        <dbReference type="ARBA" id="ARBA00004665"/>
    </source>
</evidence>
<dbReference type="GO" id="GO:0046872">
    <property type="term" value="F:metal ion binding"/>
    <property type="evidence" value="ECO:0007669"/>
    <property type="project" value="UniProtKB-KW"/>
</dbReference>
<dbReference type="SUPFAM" id="SSF47188">
    <property type="entry name" value="Hemerythrin-like"/>
    <property type="match status" value="1"/>
</dbReference>
<dbReference type="InterPro" id="IPR012827">
    <property type="entry name" value="Hemerythrin_metal-bd"/>
</dbReference>
<comment type="pathway">
    <text evidence="2">Purine metabolism; 3',5'-cyclic di-GMP biosynthesis.</text>
</comment>
<comment type="similarity">
    <text evidence="3">Belongs to the hemerythrin family.</text>
</comment>
<dbReference type="Gene3D" id="1.20.120.50">
    <property type="entry name" value="Hemerythrin-like"/>
    <property type="match status" value="1"/>
</dbReference>
<dbReference type="RefSeq" id="WP_232046557.1">
    <property type="nucleotide sequence ID" value="NZ_LT615367.1"/>
</dbReference>
<evidence type="ECO:0000256" key="5">
    <source>
        <dbReference type="ARBA" id="ARBA00022723"/>
    </source>
</evidence>
<evidence type="ECO:0000256" key="4">
    <source>
        <dbReference type="ARBA" id="ARBA00012528"/>
    </source>
</evidence>
<dbReference type="InterPro" id="IPR000160">
    <property type="entry name" value="GGDEF_dom"/>
</dbReference>
<evidence type="ECO:0000256" key="7">
    <source>
        <dbReference type="ARBA" id="ARBA00034247"/>
    </source>
</evidence>
<dbReference type="PANTHER" id="PTHR45138">
    <property type="entry name" value="REGULATORY COMPONENTS OF SENSORY TRANSDUCTION SYSTEM"/>
    <property type="match status" value="1"/>
</dbReference>
<keyword evidence="5" id="KW-0479">Metal-binding</keyword>
<sequence length="527" mass="59801">MRVDVPTMFLMIIVSSFALALCARWSAHGQRDKELIISTWALVFHGIAYILYALRGQIPNAISIIPSNTLIALTYSLLLLSVTTFQQRHVPRVLLWGPAVFAAAFFSIMLDNQNARTVVSGLLCMLQACVVIGYLLTQQSTQDNSQPVRGRNLMVLGLCVNIVSILHRLLMLLFSGDYPATLLTSSPLQTLINVANFSTLLFVANGLMMMAKDRSDHLNSLMLRQDNLTGCWNRIRVQEIARQEMARLERYGYPVSLLMLDLDHFKSVNDDYGHATGDEVLKAFAHTARSILRTTDVLGRWGGEEFVVILPATGISGAIQTAERLRQALESQRFSQNLQVTTSIGIAVCQSTDHWESWLGRADLALYRAKAAGRNRIETEALLVDPTLTTTTLPDTHLIRLTWHTHYEIGHADVDKEHQYLFNQANELLQIILNNGTREVFLHQISQLIDILNDHMQHEEQLLWEMRHPDAGHHAQLHSHLLWRAGELQQRFEQQQVGMMELFHYVVYEVITQHMLIEDKKLELLTS</sequence>
<dbReference type="CDD" id="cd01949">
    <property type="entry name" value="GGDEF"/>
    <property type="match status" value="1"/>
</dbReference>
<reference evidence="10 11" key="1">
    <citation type="submission" date="2016-09" db="EMBL/GenBank/DDBJ databases">
        <authorList>
            <person name="Reverchon S."/>
            <person name="Nasser W."/>
            <person name="Leonard S."/>
            <person name="Brochier C."/>
            <person name="Duprey A."/>
        </authorList>
    </citation>
    <scope>NUCLEOTIDE SEQUENCE [LARGE SCALE GENOMIC DNA]</scope>
    <source>
        <strain evidence="10 11">174/2</strain>
    </source>
</reference>
<evidence type="ECO:0000256" key="3">
    <source>
        <dbReference type="ARBA" id="ARBA00010587"/>
    </source>
</evidence>
<dbReference type="PANTHER" id="PTHR45138:SF9">
    <property type="entry name" value="DIGUANYLATE CYCLASE DGCM-RELATED"/>
    <property type="match status" value="1"/>
</dbReference>
<feature type="transmembrane region" description="Helical" evidence="8">
    <location>
        <begin position="60"/>
        <end position="81"/>
    </location>
</feature>
<keyword evidence="6" id="KW-0408">Iron</keyword>
<dbReference type="InterPro" id="IPR050469">
    <property type="entry name" value="Diguanylate_Cyclase"/>
</dbReference>
<accession>A0A375AFK4</accession>
<comment type="cofactor">
    <cofactor evidence="1">
        <name>Mg(2+)</name>
        <dbReference type="ChEBI" id="CHEBI:18420"/>
    </cofactor>
</comment>
<gene>
    <name evidence="10" type="ORF">DAQ1742_04117</name>
</gene>
<evidence type="ECO:0000259" key="9">
    <source>
        <dbReference type="PROSITE" id="PS50887"/>
    </source>
</evidence>
<dbReference type="Proteomes" id="UP000294820">
    <property type="component" value="Chromosome 1"/>
</dbReference>
<dbReference type="InterPro" id="IPR029787">
    <property type="entry name" value="Nucleotide_cyclase"/>
</dbReference>
<dbReference type="EMBL" id="LT615367">
    <property type="protein sequence ID" value="SLM64882.1"/>
    <property type="molecule type" value="Genomic_DNA"/>
</dbReference>
<feature type="transmembrane region" description="Helical" evidence="8">
    <location>
        <begin position="153"/>
        <end position="174"/>
    </location>
</feature>
<feature type="transmembrane region" description="Helical" evidence="8">
    <location>
        <begin position="116"/>
        <end position="137"/>
    </location>
</feature>